<dbReference type="PANTHER" id="PTHR37331">
    <property type="entry name" value="YALI0F11671P"/>
    <property type="match status" value="1"/>
</dbReference>
<evidence type="ECO:0000313" key="1">
    <source>
        <dbReference type="EMBL" id="KPI35702.1"/>
    </source>
</evidence>
<dbReference type="AlphaFoldDB" id="A0A0N1NYH2"/>
<organism evidence="1 2">
    <name type="scientific">Cyphellophora attinorum</name>
    <dbReference type="NCBI Taxonomy" id="1664694"/>
    <lineage>
        <taxon>Eukaryota</taxon>
        <taxon>Fungi</taxon>
        <taxon>Dikarya</taxon>
        <taxon>Ascomycota</taxon>
        <taxon>Pezizomycotina</taxon>
        <taxon>Eurotiomycetes</taxon>
        <taxon>Chaetothyriomycetidae</taxon>
        <taxon>Chaetothyriales</taxon>
        <taxon>Cyphellophoraceae</taxon>
        <taxon>Cyphellophora</taxon>
    </lineage>
</organism>
<proteinExistence type="predicted"/>
<dbReference type="PANTHER" id="PTHR37331:SF1">
    <property type="entry name" value="YALI0F11671P"/>
    <property type="match status" value="1"/>
</dbReference>
<name>A0A0N1NYH2_9EURO</name>
<evidence type="ECO:0000313" key="2">
    <source>
        <dbReference type="Proteomes" id="UP000038010"/>
    </source>
</evidence>
<reference evidence="1 2" key="1">
    <citation type="submission" date="2015-06" db="EMBL/GenBank/DDBJ databases">
        <title>Draft genome of the ant-associated black yeast Phialophora attae CBS 131958.</title>
        <authorList>
            <person name="Moreno L.F."/>
            <person name="Stielow B.J."/>
            <person name="de Hoog S."/>
            <person name="Vicente V.A."/>
            <person name="Weiss V.A."/>
            <person name="de Vries M."/>
            <person name="Cruz L.M."/>
            <person name="Souza E.M."/>
        </authorList>
    </citation>
    <scope>NUCLEOTIDE SEQUENCE [LARGE SCALE GENOMIC DNA]</scope>
    <source>
        <strain evidence="1 2">CBS 131958</strain>
    </source>
</reference>
<dbReference type="STRING" id="1664694.A0A0N1NYH2"/>
<feature type="non-terminal residue" evidence="1">
    <location>
        <position position="1"/>
    </location>
</feature>
<dbReference type="RefSeq" id="XP_017995665.1">
    <property type="nucleotide sequence ID" value="XM_018141196.1"/>
</dbReference>
<dbReference type="Proteomes" id="UP000038010">
    <property type="component" value="Unassembled WGS sequence"/>
</dbReference>
<protein>
    <submittedName>
        <fullName evidence="1">Uncharacterized protein</fullName>
    </submittedName>
</protein>
<keyword evidence="2" id="KW-1185">Reference proteome</keyword>
<accession>A0A0N1NYH2</accession>
<comment type="caution">
    <text evidence="1">The sequence shown here is derived from an EMBL/GenBank/DDBJ whole genome shotgun (WGS) entry which is preliminary data.</text>
</comment>
<dbReference type="OrthoDB" id="5397701at2759"/>
<dbReference type="EMBL" id="LFJN01000037">
    <property type="protein sequence ID" value="KPI35702.1"/>
    <property type="molecule type" value="Genomic_DNA"/>
</dbReference>
<dbReference type="GeneID" id="28733075"/>
<gene>
    <name evidence="1" type="ORF">AB675_1315</name>
</gene>
<sequence length="84" mass="9214">TSLLPDGMHVYDLRHPPDYGRIPDPEDIFGSLEVDPDGGFTGGDGGYQESGTYRLCTRDGICVLSGFLRERLVEALRAEEAKGR</sequence>
<dbReference type="VEuPathDB" id="FungiDB:AB675_1315"/>